<reference evidence="2 3" key="1">
    <citation type="submission" date="2013-05" db="EMBL/GenBank/DDBJ databases">
        <title>Draft genome of the parasitic nematode Anyclostoma ceylanicum.</title>
        <authorList>
            <person name="Mitreva M."/>
        </authorList>
    </citation>
    <scope>NUCLEOTIDE SEQUENCE [LARGE SCALE GENOMIC DNA]</scope>
</reference>
<sequence length="264" mass="30216">MRELRDRCAVGRDRTKLGRRSPLHHDEVAHEGAEEARKPGTTSGGVGPNFARNITSATFHGHRFQRGNGYMCLPMITNSITSYVTSEFFTNVGVFPSFNTGNDHRLLRARLHFDRGQVRQLRIRSKRPRPTVIDEEMIGTVAAEETFEMVDDVNEDYTRLVGTIIKIRNECRAEAPKHASRRVSTSTRALLEKRRHMDQQANHVEYAVRTEQTSPTEHNFICMDKIYYASDIAKMVLSLLRRTAERITLCVAFLYPPIILRTLS</sequence>
<gene>
    <name evidence="2" type="ORF">ANCCEY_08025</name>
</gene>
<evidence type="ECO:0000256" key="1">
    <source>
        <dbReference type="SAM" id="MobiDB-lite"/>
    </source>
</evidence>
<keyword evidence="3" id="KW-1185">Reference proteome</keyword>
<dbReference type="Proteomes" id="UP000054495">
    <property type="component" value="Unassembled WGS sequence"/>
</dbReference>
<feature type="compositionally biased region" description="Basic and acidic residues" evidence="1">
    <location>
        <begin position="23"/>
        <end position="38"/>
    </location>
</feature>
<protein>
    <submittedName>
        <fullName evidence="2">Uncharacterized protein</fullName>
    </submittedName>
</protein>
<name>A0A0D6LM33_9BILA</name>
<evidence type="ECO:0000313" key="3">
    <source>
        <dbReference type="Proteomes" id="UP000054495"/>
    </source>
</evidence>
<dbReference type="EMBL" id="KE125018">
    <property type="protein sequence ID" value="EPB72889.1"/>
    <property type="molecule type" value="Genomic_DNA"/>
</dbReference>
<organism evidence="2 3">
    <name type="scientific">Ancylostoma ceylanicum</name>
    <dbReference type="NCBI Taxonomy" id="53326"/>
    <lineage>
        <taxon>Eukaryota</taxon>
        <taxon>Metazoa</taxon>
        <taxon>Ecdysozoa</taxon>
        <taxon>Nematoda</taxon>
        <taxon>Chromadorea</taxon>
        <taxon>Rhabditida</taxon>
        <taxon>Rhabditina</taxon>
        <taxon>Rhabditomorpha</taxon>
        <taxon>Strongyloidea</taxon>
        <taxon>Ancylostomatidae</taxon>
        <taxon>Ancylostomatinae</taxon>
        <taxon>Ancylostoma</taxon>
    </lineage>
</organism>
<evidence type="ECO:0000313" key="2">
    <source>
        <dbReference type="EMBL" id="EPB72889.1"/>
    </source>
</evidence>
<accession>A0A0D6LM33</accession>
<proteinExistence type="predicted"/>
<dbReference type="AlphaFoldDB" id="A0A0D6LM33"/>
<feature type="region of interest" description="Disordered" evidence="1">
    <location>
        <begin position="13"/>
        <end position="49"/>
    </location>
</feature>